<dbReference type="RefSeq" id="WP_027706182.1">
    <property type="nucleotide sequence ID" value="NZ_AP018933.1"/>
</dbReference>
<name>A0A348HHA3_9GAMM</name>
<reference evidence="2 3" key="1">
    <citation type="submission" date="2018-09" db="EMBL/GenBank/DDBJ databases">
        <title>Zymobacter palmae IAM14233 (=T109) whole genome analysis.</title>
        <authorList>
            <person name="Yanase H."/>
        </authorList>
    </citation>
    <scope>NUCLEOTIDE SEQUENCE [LARGE SCALE GENOMIC DNA]</scope>
    <source>
        <strain evidence="2 3">IAM14233</strain>
    </source>
</reference>
<dbReference type="KEGG" id="zpl:ZBT109_2273"/>
<evidence type="ECO:0000256" key="1">
    <source>
        <dbReference type="SAM" id="MobiDB-lite"/>
    </source>
</evidence>
<accession>A0A348HHA3</accession>
<dbReference type="EMBL" id="AP018933">
    <property type="protein sequence ID" value="BBG31005.1"/>
    <property type="molecule type" value="Genomic_DNA"/>
</dbReference>
<proteinExistence type="predicted"/>
<dbReference type="AlphaFoldDB" id="A0A348HHA3"/>
<organism evidence="2 3">
    <name type="scientific">Zymobacter palmae</name>
    <dbReference type="NCBI Taxonomy" id="33074"/>
    <lineage>
        <taxon>Bacteria</taxon>
        <taxon>Pseudomonadati</taxon>
        <taxon>Pseudomonadota</taxon>
        <taxon>Gammaproteobacteria</taxon>
        <taxon>Oceanospirillales</taxon>
        <taxon>Halomonadaceae</taxon>
        <taxon>Zymobacter group</taxon>
        <taxon>Zymobacter</taxon>
    </lineage>
</organism>
<dbReference type="Proteomes" id="UP000267342">
    <property type="component" value="Chromosome"/>
</dbReference>
<feature type="region of interest" description="Disordered" evidence="1">
    <location>
        <begin position="37"/>
        <end position="59"/>
    </location>
</feature>
<evidence type="ECO:0000313" key="2">
    <source>
        <dbReference type="EMBL" id="BBG31005.1"/>
    </source>
</evidence>
<evidence type="ECO:0000313" key="3">
    <source>
        <dbReference type="Proteomes" id="UP000267342"/>
    </source>
</evidence>
<gene>
    <name evidence="2" type="ORF">ZBT109_2273</name>
</gene>
<protein>
    <submittedName>
        <fullName evidence="2">Uncharacterized protein</fullName>
    </submittedName>
</protein>
<sequence length="59" mass="6776">MLEGIIICVVLLVVQLVLLHLIDRRLDYAEMNSHYMRSAPGSRRASKRKANHAANDRLF</sequence>
<keyword evidence="3" id="KW-1185">Reference proteome</keyword>